<protein>
    <submittedName>
        <fullName evidence="1">Uncharacterized protein</fullName>
    </submittedName>
</protein>
<name>A0A0A8Z016_ARUDO</name>
<proteinExistence type="predicted"/>
<reference evidence="1" key="1">
    <citation type="submission" date="2014-09" db="EMBL/GenBank/DDBJ databases">
        <authorList>
            <person name="Magalhaes I.L.F."/>
            <person name="Oliveira U."/>
            <person name="Santos F.R."/>
            <person name="Vidigal T.H.D.A."/>
            <person name="Brescovit A.D."/>
            <person name="Santos A.J."/>
        </authorList>
    </citation>
    <scope>NUCLEOTIDE SEQUENCE</scope>
    <source>
        <tissue evidence="1">Shoot tissue taken approximately 20 cm above the soil surface</tissue>
    </source>
</reference>
<dbReference type="AlphaFoldDB" id="A0A0A8Z016"/>
<dbReference type="EMBL" id="GBRH01265141">
    <property type="protein sequence ID" value="JAD32754.1"/>
    <property type="molecule type" value="Transcribed_RNA"/>
</dbReference>
<evidence type="ECO:0000313" key="1">
    <source>
        <dbReference type="EMBL" id="JAD32754.1"/>
    </source>
</evidence>
<sequence>MSSTGDEQESYKNNRMHVKFKEAIEEL</sequence>
<accession>A0A0A8Z016</accession>
<organism evidence="1">
    <name type="scientific">Arundo donax</name>
    <name type="common">Giant reed</name>
    <name type="synonym">Donax arundinaceus</name>
    <dbReference type="NCBI Taxonomy" id="35708"/>
    <lineage>
        <taxon>Eukaryota</taxon>
        <taxon>Viridiplantae</taxon>
        <taxon>Streptophyta</taxon>
        <taxon>Embryophyta</taxon>
        <taxon>Tracheophyta</taxon>
        <taxon>Spermatophyta</taxon>
        <taxon>Magnoliopsida</taxon>
        <taxon>Liliopsida</taxon>
        <taxon>Poales</taxon>
        <taxon>Poaceae</taxon>
        <taxon>PACMAD clade</taxon>
        <taxon>Arundinoideae</taxon>
        <taxon>Arundineae</taxon>
        <taxon>Arundo</taxon>
    </lineage>
</organism>
<reference evidence="1" key="2">
    <citation type="journal article" date="2015" name="Data Brief">
        <title>Shoot transcriptome of the giant reed, Arundo donax.</title>
        <authorList>
            <person name="Barrero R.A."/>
            <person name="Guerrero F.D."/>
            <person name="Moolhuijzen P."/>
            <person name="Goolsby J.A."/>
            <person name="Tidwell J."/>
            <person name="Bellgard S.E."/>
            <person name="Bellgard M.I."/>
        </authorList>
    </citation>
    <scope>NUCLEOTIDE SEQUENCE</scope>
    <source>
        <tissue evidence="1">Shoot tissue taken approximately 20 cm above the soil surface</tissue>
    </source>
</reference>